<dbReference type="InterPro" id="IPR011009">
    <property type="entry name" value="Kinase-like_dom_sf"/>
</dbReference>
<evidence type="ECO:0000256" key="2">
    <source>
        <dbReference type="ARBA" id="ARBA00022741"/>
    </source>
</evidence>
<protein>
    <recommendedName>
        <fullName evidence="7">Protein kinase domain-containing protein</fullName>
    </recommendedName>
</protein>
<feature type="coiled-coil region" evidence="5">
    <location>
        <begin position="354"/>
        <end position="501"/>
    </location>
</feature>
<evidence type="ECO:0000313" key="9">
    <source>
        <dbReference type="Proteomes" id="UP000595564"/>
    </source>
</evidence>
<evidence type="ECO:0000259" key="7">
    <source>
        <dbReference type="PROSITE" id="PS50011"/>
    </source>
</evidence>
<keyword evidence="6" id="KW-0472">Membrane</keyword>
<evidence type="ECO:0000256" key="6">
    <source>
        <dbReference type="SAM" id="Phobius"/>
    </source>
</evidence>
<name>A0A7R6PF12_9BACT</name>
<dbReference type="AlphaFoldDB" id="A0A7R6PF12"/>
<dbReference type="Gene3D" id="1.10.510.10">
    <property type="entry name" value="Transferase(Phosphotransferase) domain 1"/>
    <property type="match status" value="1"/>
</dbReference>
<organism evidence="8 9">
    <name type="scientific">Thermotomaculum hydrothermale</name>
    <dbReference type="NCBI Taxonomy" id="981385"/>
    <lineage>
        <taxon>Bacteria</taxon>
        <taxon>Pseudomonadati</taxon>
        <taxon>Acidobacteriota</taxon>
        <taxon>Holophagae</taxon>
        <taxon>Thermotomaculales</taxon>
        <taxon>Thermotomaculaceae</taxon>
        <taxon>Thermotomaculum</taxon>
    </lineage>
</organism>
<keyword evidence="1" id="KW-0808">Transferase</keyword>
<dbReference type="SMART" id="SM00220">
    <property type="entry name" value="S_TKc"/>
    <property type="match status" value="1"/>
</dbReference>
<dbReference type="SUPFAM" id="SSF74653">
    <property type="entry name" value="TolA/TonB C-terminal domain"/>
    <property type="match status" value="1"/>
</dbReference>
<keyword evidence="9" id="KW-1185">Reference proteome</keyword>
<evidence type="ECO:0000256" key="4">
    <source>
        <dbReference type="ARBA" id="ARBA00022840"/>
    </source>
</evidence>
<dbReference type="PROSITE" id="PS50011">
    <property type="entry name" value="PROTEIN_KINASE_DOM"/>
    <property type="match status" value="1"/>
</dbReference>
<accession>A0A7R6PF12</accession>
<dbReference type="GO" id="GO:0005829">
    <property type="term" value="C:cytosol"/>
    <property type="evidence" value="ECO:0007669"/>
    <property type="project" value="TreeGrafter"/>
</dbReference>
<evidence type="ECO:0000256" key="5">
    <source>
        <dbReference type="SAM" id="Coils"/>
    </source>
</evidence>
<reference evidence="8 9" key="1">
    <citation type="journal article" date="2012" name="Extremophiles">
        <title>Thermotomaculum hydrothermale gen. nov., sp. nov., a novel heterotrophic thermophile within the phylum Acidobacteria from a deep-sea hydrothermal vent chimney in the Southern Okinawa Trough.</title>
        <authorList>
            <person name="Izumi H."/>
            <person name="Nunoura T."/>
            <person name="Miyazaki M."/>
            <person name="Mino S."/>
            <person name="Toki T."/>
            <person name="Takai K."/>
            <person name="Sako Y."/>
            <person name="Sawabe T."/>
            <person name="Nakagawa S."/>
        </authorList>
    </citation>
    <scope>NUCLEOTIDE SEQUENCE [LARGE SCALE GENOMIC DNA]</scope>
    <source>
        <strain evidence="8 9">AC55</strain>
    </source>
</reference>
<keyword evidence="2" id="KW-0547">Nucleotide-binding</keyword>
<dbReference type="GO" id="GO:0000407">
    <property type="term" value="C:phagophore assembly site"/>
    <property type="evidence" value="ECO:0007669"/>
    <property type="project" value="TreeGrafter"/>
</dbReference>
<dbReference type="Gene3D" id="3.30.1150.10">
    <property type="match status" value="1"/>
</dbReference>
<sequence length="603" mass="69388">MAELQVLDNYIVSEKIKEDGFSEVFRGISTSDEGQFKEFVFIKKFKPEPQNFSRFVSQVVNYSKTIKTFNDPLVAKTLDAKKTNEGGYIVCEFVEGQFLNNIINKSREEGFPFSIDHVLLIASKLSAALSSIYSKGFKHGFVTPYSINISFEGDVKLYDLAIGPYIVEYLNANPDFKKDYISYIHPDVFNSGKGNEQYDIFSVGAITYQLLTGKPLIEEDGVLPDIKTKLNEATLASSSFGDDPLPDDIKEVLYKCLTGGYSSIKELGEVLDNLIFSGDYSPTTFNLAFFMHSLYRDVSEELAKTLELERSANYAGYFGETRVIEKKMSPVIIAAIVFIIIAIGAVGGYYYWQSKEKEKRLMAERKRIEEEIQKKKLLEMQKQKEIEELKKQMELRMQEALKEAEKMADQKAKEFLKKKMEEEKQKQLAELQRIEAEKKRIEEERRRKEMLLKQKQLAEQKKQQDQQAKMRELLELQKKKEEEARRKKLEEAKKKEELRKKLYGTVVAVEQLDSAPRPVYKEKIILSPSWRLPRGAKVLVMVLIGVDGSVDEVKLIRKIKPATPHSRLAEKRIVSAVKKWKFTPPMKEGVPVKTWIPITIPVR</sequence>
<feature type="transmembrane region" description="Helical" evidence="6">
    <location>
        <begin position="331"/>
        <end position="352"/>
    </location>
</feature>
<dbReference type="Proteomes" id="UP000595564">
    <property type="component" value="Chromosome"/>
</dbReference>
<dbReference type="GO" id="GO:0055085">
    <property type="term" value="P:transmembrane transport"/>
    <property type="evidence" value="ECO:0007669"/>
    <property type="project" value="InterPro"/>
</dbReference>
<dbReference type="InterPro" id="IPR000719">
    <property type="entry name" value="Prot_kinase_dom"/>
</dbReference>
<dbReference type="EMBL" id="AP017470">
    <property type="protein sequence ID" value="BBB32523.1"/>
    <property type="molecule type" value="Genomic_DNA"/>
</dbReference>
<keyword evidence="6" id="KW-0812">Transmembrane</keyword>
<dbReference type="GO" id="GO:0004674">
    <property type="term" value="F:protein serine/threonine kinase activity"/>
    <property type="evidence" value="ECO:0007669"/>
    <property type="project" value="InterPro"/>
</dbReference>
<dbReference type="SUPFAM" id="SSF56112">
    <property type="entry name" value="Protein kinase-like (PK-like)"/>
    <property type="match status" value="1"/>
</dbReference>
<dbReference type="GO" id="GO:0016020">
    <property type="term" value="C:membrane"/>
    <property type="evidence" value="ECO:0007669"/>
    <property type="project" value="TreeGrafter"/>
</dbReference>
<dbReference type="InterPro" id="IPR045269">
    <property type="entry name" value="Atg1-like"/>
</dbReference>
<proteinExistence type="predicted"/>
<feature type="domain" description="Protein kinase" evidence="7">
    <location>
        <begin position="10"/>
        <end position="276"/>
    </location>
</feature>
<keyword evidence="5" id="KW-0175">Coiled coil</keyword>
<dbReference type="PANTHER" id="PTHR24348">
    <property type="entry name" value="SERINE/THREONINE-PROTEIN KINASE UNC-51-RELATED"/>
    <property type="match status" value="1"/>
</dbReference>
<keyword evidence="6" id="KW-1133">Transmembrane helix</keyword>
<dbReference type="InterPro" id="IPR037682">
    <property type="entry name" value="TonB_C"/>
</dbReference>
<dbReference type="KEGG" id="thyd:TTHT_0971"/>
<dbReference type="PANTHER" id="PTHR24348:SF22">
    <property type="entry name" value="NON-SPECIFIC SERINE_THREONINE PROTEIN KINASE"/>
    <property type="match status" value="1"/>
</dbReference>
<dbReference type="GO" id="GO:0005776">
    <property type="term" value="C:autophagosome"/>
    <property type="evidence" value="ECO:0007669"/>
    <property type="project" value="TreeGrafter"/>
</dbReference>
<keyword evidence="4" id="KW-0067">ATP-binding</keyword>
<evidence type="ECO:0000313" key="8">
    <source>
        <dbReference type="EMBL" id="BBB32523.1"/>
    </source>
</evidence>
<gene>
    <name evidence="8" type="ORF">TTHT_0971</name>
</gene>
<evidence type="ECO:0000256" key="1">
    <source>
        <dbReference type="ARBA" id="ARBA00022679"/>
    </source>
</evidence>
<keyword evidence="3" id="KW-0418">Kinase</keyword>
<dbReference type="Pfam" id="PF03544">
    <property type="entry name" value="TonB_C"/>
    <property type="match status" value="1"/>
</dbReference>
<dbReference type="Pfam" id="PF00069">
    <property type="entry name" value="Pkinase"/>
    <property type="match status" value="1"/>
</dbReference>
<dbReference type="GO" id="GO:0005524">
    <property type="term" value="F:ATP binding"/>
    <property type="evidence" value="ECO:0007669"/>
    <property type="project" value="UniProtKB-KW"/>
</dbReference>
<evidence type="ECO:0000256" key="3">
    <source>
        <dbReference type="ARBA" id="ARBA00022777"/>
    </source>
</evidence>
<dbReference type="RefSeq" id="WP_201328873.1">
    <property type="nucleotide sequence ID" value="NZ_AP017470.1"/>
</dbReference>